<name>A0AAD9Q5W0_ACRCE</name>
<proteinExistence type="predicted"/>
<evidence type="ECO:0000313" key="3">
    <source>
        <dbReference type="Proteomes" id="UP001249851"/>
    </source>
</evidence>
<feature type="region of interest" description="Disordered" evidence="1">
    <location>
        <begin position="1"/>
        <end position="52"/>
    </location>
</feature>
<feature type="region of interest" description="Disordered" evidence="1">
    <location>
        <begin position="65"/>
        <end position="89"/>
    </location>
</feature>
<accession>A0AAD9Q5W0</accession>
<evidence type="ECO:0000313" key="2">
    <source>
        <dbReference type="EMBL" id="KAK2555193.1"/>
    </source>
</evidence>
<dbReference type="EMBL" id="JARQWQ010000064">
    <property type="protein sequence ID" value="KAK2555193.1"/>
    <property type="molecule type" value="Genomic_DNA"/>
</dbReference>
<gene>
    <name evidence="2" type="ORF">P5673_023170</name>
</gene>
<protein>
    <submittedName>
        <fullName evidence="2">Uncharacterized protein</fullName>
    </submittedName>
</protein>
<feature type="compositionally biased region" description="Low complexity" evidence="1">
    <location>
        <begin position="1"/>
        <end position="26"/>
    </location>
</feature>
<reference evidence="2" key="2">
    <citation type="journal article" date="2023" name="Science">
        <title>Genomic signatures of disease resistance in endangered staghorn corals.</title>
        <authorList>
            <person name="Vollmer S.V."/>
            <person name="Selwyn J.D."/>
            <person name="Despard B.A."/>
            <person name="Roesel C.L."/>
        </authorList>
    </citation>
    <scope>NUCLEOTIDE SEQUENCE</scope>
    <source>
        <strain evidence="2">K2</strain>
    </source>
</reference>
<keyword evidence="3" id="KW-1185">Reference proteome</keyword>
<dbReference type="Proteomes" id="UP001249851">
    <property type="component" value="Unassembled WGS sequence"/>
</dbReference>
<comment type="caution">
    <text evidence="2">The sequence shown here is derived from an EMBL/GenBank/DDBJ whole genome shotgun (WGS) entry which is preliminary data.</text>
</comment>
<feature type="region of interest" description="Disordered" evidence="1">
    <location>
        <begin position="183"/>
        <end position="212"/>
    </location>
</feature>
<feature type="compositionally biased region" description="Low complexity" evidence="1">
    <location>
        <begin position="191"/>
        <end position="200"/>
    </location>
</feature>
<dbReference type="AlphaFoldDB" id="A0AAD9Q5W0"/>
<organism evidence="2 3">
    <name type="scientific">Acropora cervicornis</name>
    <name type="common">Staghorn coral</name>
    <dbReference type="NCBI Taxonomy" id="6130"/>
    <lineage>
        <taxon>Eukaryota</taxon>
        <taxon>Metazoa</taxon>
        <taxon>Cnidaria</taxon>
        <taxon>Anthozoa</taxon>
        <taxon>Hexacorallia</taxon>
        <taxon>Scleractinia</taxon>
        <taxon>Astrocoeniina</taxon>
        <taxon>Acroporidae</taxon>
        <taxon>Acropora</taxon>
    </lineage>
</organism>
<evidence type="ECO:0000256" key="1">
    <source>
        <dbReference type="SAM" id="MobiDB-lite"/>
    </source>
</evidence>
<feature type="compositionally biased region" description="Polar residues" evidence="1">
    <location>
        <begin position="36"/>
        <end position="51"/>
    </location>
</feature>
<sequence length="310" mass="34811">MDDTDSSLSESDLRSSQSSGTRSSPRQLPINIDVFETSSVRPGSELSSAQPNVRKRIRFDQVDLSVSSHRSNDEDNSLSGSEASVDRENGSMDTIVIEEDLNYSINRNCNDMQESSASYQDHTWDIHEDHSRRTQGNNVHHPANGFGFRAARYLDGDDSSYDASQVHDVSSQEGGSASLLTEDESDVYNPSHNSVSSTSSDQEEEENKCPSSGYQLEKSLQHVGFHFKKHVTCFSRQYPLENKIFLNELCVKAGMQAKGGMSSTSYTIDLLPELEKLISELWLEMKDFVYSFDHRPGTYRDIMNGKVYQD</sequence>
<reference evidence="2" key="1">
    <citation type="journal article" date="2023" name="G3 (Bethesda)">
        <title>Whole genome assembly and annotation of the endangered Caribbean coral Acropora cervicornis.</title>
        <authorList>
            <person name="Selwyn J.D."/>
            <person name="Vollmer S.V."/>
        </authorList>
    </citation>
    <scope>NUCLEOTIDE SEQUENCE</scope>
    <source>
        <strain evidence="2">K2</strain>
    </source>
</reference>